<dbReference type="Proteomes" id="UP001428341">
    <property type="component" value="Unassembled WGS sequence"/>
</dbReference>
<feature type="region of interest" description="Disordered" evidence="1">
    <location>
        <begin position="24"/>
        <end position="44"/>
    </location>
</feature>
<evidence type="ECO:0000313" key="2">
    <source>
        <dbReference type="EMBL" id="KAK9183467.1"/>
    </source>
</evidence>
<sequence>MGRASAPSKWVCWLSDSKGVKEGMSGNFEEPMAGDKGGGSVSKRAPPAAADKVAAIVFAKVGVGCVGNLVVGFAAVGRSADRWDGDRRWEGDPAVAGSTTFGRFGHGQLVNGLSIHVLCVNTIYPRVFFGDLSKILQ</sequence>
<accession>A0AAP0LSU6</accession>
<dbReference type="AlphaFoldDB" id="A0AAP0LSU6"/>
<protein>
    <submittedName>
        <fullName evidence="2">Uncharacterized protein</fullName>
    </submittedName>
</protein>
<gene>
    <name evidence="2" type="ORF">WN944_026619</name>
</gene>
<name>A0AAP0LSU6_9ROSI</name>
<keyword evidence="3" id="KW-1185">Reference proteome</keyword>
<organism evidence="2 3">
    <name type="scientific">Citrus x changshan-huyou</name>
    <dbReference type="NCBI Taxonomy" id="2935761"/>
    <lineage>
        <taxon>Eukaryota</taxon>
        <taxon>Viridiplantae</taxon>
        <taxon>Streptophyta</taxon>
        <taxon>Embryophyta</taxon>
        <taxon>Tracheophyta</taxon>
        <taxon>Spermatophyta</taxon>
        <taxon>Magnoliopsida</taxon>
        <taxon>eudicotyledons</taxon>
        <taxon>Gunneridae</taxon>
        <taxon>Pentapetalae</taxon>
        <taxon>rosids</taxon>
        <taxon>malvids</taxon>
        <taxon>Sapindales</taxon>
        <taxon>Rutaceae</taxon>
        <taxon>Aurantioideae</taxon>
        <taxon>Citrus</taxon>
    </lineage>
</organism>
<evidence type="ECO:0000313" key="3">
    <source>
        <dbReference type="Proteomes" id="UP001428341"/>
    </source>
</evidence>
<comment type="caution">
    <text evidence="2">The sequence shown here is derived from an EMBL/GenBank/DDBJ whole genome shotgun (WGS) entry which is preliminary data.</text>
</comment>
<dbReference type="EMBL" id="JBCGBO010000024">
    <property type="protein sequence ID" value="KAK9183467.1"/>
    <property type="molecule type" value="Genomic_DNA"/>
</dbReference>
<proteinExistence type="predicted"/>
<reference evidence="2 3" key="1">
    <citation type="submission" date="2024-05" db="EMBL/GenBank/DDBJ databases">
        <title>Haplotype-resolved chromosome-level genome assembly of Huyou (Citrus changshanensis).</title>
        <authorList>
            <person name="Miao C."/>
            <person name="Chen W."/>
            <person name="Wu Y."/>
            <person name="Wang L."/>
            <person name="Zhao S."/>
            <person name="Grierson D."/>
            <person name="Xu C."/>
            <person name="Chen K."/>
        </authorList>
    </citation>
    <scope>NUCLEOTIDE SEQUENCE [LARGE SCALE GENOMIC DNA]</scope>
    <source>
        <strain evidence="2">01-14</strain>
        <tissue evidence="2">Leaf</tissue>
    </source>
</reference>
<evidence type="ECO:0000256" key="1">
    <source>
        <dbReference type="SAM" id="MobiDB-lite"/>
    </source>
</evidence>